<feature type="domain" description="Major facilitator superfamily (MFS) profile" evidence="8">
    <location>
        <begin position="13"/>
        <end position="414"/>
    </location>
</feature>
<dbReference type="Proteomes" id="UP000230161">
    <property type="component" value="Unassembled WGS sequence"/>
</dbReference>
<evidence type="ECO:0000256" key="2">
    <source>
        <dbReference type="ARBA" id="ARBA00022448"/>
    </source>
</evidence>
<dbReference type="GO" id="GO:0022857">
    <property type="term" value="F:transmembrane transporter activity"/>
    <property type="evidence" value="ECO:0007669"/>
    <property type="project" value="InterPro"/>
</dbReference>
<organism evidence="9 10">
    <name type="scientific">Compostimonas suwonensis</name>
    <dbReference type="NCBI Taxonomy" id="1048394"/>
    <lineage>
        <taxon>Bacteria</taxon>
        <taxon>Bacillati</taxon>
        <taxon>Actinomycetota</taxon>
        <taxon>Actinomycetes</taxon>
        <taxon>Micrococcales</taxon>
        <taxon>Microbacteriaceae</taxon>
        <taxon>Compostimonas</taxon>
    </lineage>
</organism>
<gene>
    <name evidence="9" type="ORF">CLV54_2185</name>
</gene>
<dbReference type="InterPro" id="IPR050171">
    <property type="entry name" value="MFS_Transporters"/>
</dbReference>
<dbReference type="GO" id="GO:0005886">
    <property type="term" value="C:plasma membrane"/>
    <property type="evidence" value="ECO:0007669"/>
    <property type="project" value="UniProtKB-SubCell"/>
</dbReference>
<feature type="transmembrane region" description="Helical" evidence="7">
    <location>
        <begin position="296"/>
        <end position="317"/>
    </location>
</feature>
<evidence type="ECO:0000256" key="5">
    <source>
        <dbReference type="ARBA" id="ARBA00022989"/>
    </source>
</evidence>
<dbReference type="Gene3D" id="1.20.1250.20">
    <property type="entry name" value="MFS general substrate transporter like domains"/>
    <property type="match status" value="2"/>
</dbReference>
<feature type="transmembrane region" description="Helical" evidence="7">
    <location>
        <begin position="385"/>
        <end position="407"/>
    </location>
</feature>
<accession>A0A2M9BWQ2</accession>
<feature type="transmembrane region" description="Helical" evidence="7">
    <location>
        <begin position="79"/>
        <end position="98"/>
    </location>
</feature>
<dbReference type="InterPro" id="IPR036259">
    <property type="entry name" value="MFS_trans_sf"/>
</dbReference>
<dbReference type="OrthoDB" id="3285241at2"/>
<dbReference type="RefSeq" id="WP_100344947.1">
    <property type="nucleotide sequence ID" value="NZ_PGFB01000003.1"/>
</dbReference>
<comment type="subcellular location">
    <subcellularLocation>
        <location evidence="1">Cell membrane</location>
        <topology evidence="1">Multi-pass membrane protein</topology>
    </subcellularLocation>
</comment>
<feature type="transmembrane region" description="Helical" evidence="7">
    <location>
        <begin position="323"/>
        <end position="346"/>
    </location>
</feature>
<keyword evidence="2" id="KW-0813">Transport</keyword>
<dbReference type="InterPro" id="IPR020846">
    <property type="entry name" value="MFS_dom"/>
</dbReference>
<evidence type="ECO:0000256" key="3">
    <source>
        <dbReference type="ARBA" id="ARBA00022475"/>
    </source>
</evidence>
<evidence type="ECO:0000256" key="6">
    <source>
        <dbReference type="ARBA" id="ARBA00023136"/>
    </source>
</evidence>
<feature type="transmembrane region" description="Helical" evidence="7">
    <location>
        <begin position="266"/>
        <end position="284"/>
    </location>
</feature>
<dbReference type="PROSITE" id="PS50850">
    <property type="entry name" value="MFS"/>
    <property type="match status" value="1"/>
</dbReference>
<dbReference type="InterPro" id="IPR011701">
    <property type="entry name" value="MFS"/>
</dbReference>
<dbReference type="PANTHER" id="PTHR23517:SF3">
    <property type="entry name" value="INTEGRAL MEMBRANE TRANSPORT PROTEIN"/>
    <property type="match status" value="1"/>
</dbReference>
<evidence type="ECO:0000256" key="1">
    <source>
        <dbReference type="ARBA" id="ARBA00004651"/>
    </source>
</evidence>
<dbReference type="AlphaFoldDB" id="A0A2M9BWQ2"/>
<feature type="transmembrane region" description="Helical" evidence="7">
    <location>
        <begin position="144"/>
        <end position="163"/>
    </location>
</feature>
<dbReference type="Pfam" id="PF07690">
    <property type="entry name" value="MFS_1"/>
    <property type="match status" value="1"/>
</dbReference>
<sequence>MSENERGFSFRSIALPALLPTLLFSIGEGTIIPIIPAVASNLGASLALAGFIAAMIMLGELAGDIPSGWVVSRIGERTAMIWAALLSIVAVVVCIAAPNPWVFAIGIFFIGISTAVFGLARHAFMTSFVPEHFRARALSTLGGVFRAGWFIGPFVAAGIIHLTGSTQSVFWVMVTSCLGCAVILLVLPDPAATFGKPRMVADRAGELRTEGEELAAEESEGLFQTIRTYGGVLVRMGSAVAVVAALRSARTVMMPLWAVSIGINEANTALIVGIAAAVDFGLFYTSGQIMDRWGRMWSAIPSLAGMSLGFFVLSLSHDLPDSVTWFIVIAIVLAAANGIGSGLVMTSGADLAPKGDPAPFLGAWRFIGDAGGAIAPLAISTITALASIALASSVVGAVGIVGIALFARYGPRYLPRKPRPAR</sequence>
<keyword evidence="3" id="KW-1003">Cell membrane</keyword>
<name>A0A2M9BWQ2_9MICO</name>
<comment type="caution">
    <text evidence="9">The sequence shown here is derived from an EMBL/GenBank/DDBJ whole genome shotgun (WGS) entry which is preliminary data.</text>
</comment>
<feature type="transmembrane region" description="Helical" evidence="7">
    <location>
        <begin position="169"/>
        <end position="188"/>
    </location>
</feature>
<evidence type="ECO:0000256" key="4">
    <source>
        <dbReference type="ARBA" id="ARBA00022692"/>
    </source>
</evidence>
<feature type="transmembrane region" description="Helical" evidence="7">
    <location>
        <begin position="104"/>
        <end position="124"/>
    </location>
</feature>
<keyword evidence="10" id="KW-1185">Reference proteome</keyword>
<evidence type="ECO:0000313" key="10">
    <source>
        <dbReference type="Proteomes" id="UP000230161"/>
    </source>
</evidence>
<protein>
    <submittedName>
        <fullName evidence="9">MFS transporter</fullName>
    </submittedName>
</protein>
<dbReference type="PANTHER" id="PTHR23517">
    <property type="entry name" value="RESISTANCE PROTEIN MDTM, PUTATIVE-RELATED-RELATED"/>
    <property type="match status" value="1"/>
</dbReference>
<evidence type="ECO:0000313" key="9">
    <source>
        <dbReference type="EMBL" id="PJJ62383.1"/>
    </source>
</evidence>
<evidence type="ECO:0000259" key="8">
    <source>
        <dbReference type="PROSITE" id="PS50850"/>
    </source>
</evidence>
<reference evidence="9 10" key="1">
    <citation type="submission" date="2017-11" db="EMBL/GenBank/DDBJ databases">
        <title>Genomic Encyclopedia of Archaeal and Bacterial Type Strains, Phase II (KMG-II): From Individual Species to Whole Genera.</title>
        <authorList>
            <person name="Goeker M."/>
        </authorList>
    </citation>
    <scope>NUCLEOTIDE SEQUENCE [LARGE SCALE GENOMIC DNA]</scope>
    <source>
        <strain evidence="9 10">DSM 25625</strain>
    </source>
</reference>
<evidence type="ECO:0000256" key="7">
    <source>
        <dbReference type="SAM" id="Phobius"/>
    </source>
</evidence>
<dbReference type="EMBL" id="PGFB01000003">
    <property type="protein sequence ID" value="PJJ62383.1"/>
    <property type="molecule type" value="Genomic_DNA"/>
</dbReference>
<keyword evidence="6 7" id="KW-0472">Membrane</keyword>
<keyword evidence="4 7" id="KW-0812">Transmembrane</keyword>
<dbReference type="SUPFAM" id="SSF103473">
    <property type="entry name" value="MFS general substrate transporter"/>
    <property type="match status" value="1"/>
</dbReference>
<proteinExistence type="predicted"/>
<keyword evidence="5 7" id="KW-1133">Transmembrane helix</keyword>